<keyword evidence="4" id="KW-1185">Reference proteome</keyword>
<dbReference type="EC" id="1.3.1.-" evidence="3"/>
<dbReference type="Pfam" id="PF00106">
    <property type="entry name" value="adh_short"/>
    <property type="match status" value="1"/>
</dbReference>
<dbReference type="NCBIfam" id="NF006464">
    <property type="entry name" value="PRK08862.1"/>
    <property type="match status" value="1"/>
</dbReference>
<evidence type="ECO:0000313" key="4">
    <source>
        <dbReference type="Proteomes" id="UP000219336"/>
    </source>
</evidence>
<sequence length="240" mass="26269">MPLRLNLSGTDTFGVTMIIKNSVVLITSAGTSLGTMIALHFAKLGAQVVLCDTNPSSLLASYRRCREVTELVDMVEIKDITLPSVESLFDAIESKLGRSPNVLVNHWTSLPLQSLTGNLSSSNFIQQFSMLASSLFMFGQVAAERMAQHQSGVIVNVVAQDPDQYQSDLDNTTSMVTGFTKSWAKELKAHNVRVGGVIPVTTHSYHVSANWSQMQDELTRTTEYIVSNDYFSGRVVSTEA</sequence>
<keyword evidence="2 3" id="KW-0560">Oxidoreductase</keyword>
<organism evidence="3 4">
    <name type="scientific">Vibrio thalassae</name>
    <dbReference type="NCBI Taxonomy" id="1243014"/>
    <lineage>
        <taxon>Bacteria</taxon>
        <taxon>Pseudomonadati</taxon>
        <taxon>Pseudomonadota</taxon>
        <taxon>Gammaproteobacteria</taxon>
        <taxon>Vibrionales</taxon>
        <taxon>Vibrionaceae</taxon>
        <taxon>Vibrio</taxon>
    </lineage>
</organism>
<dbReference type="InterPro" id="IPR036291">
    <property type="entry name" value="NAD(P)-bd_dom_sf"/>
</dbReference>
<dbReference type="GO" id="GO:0016491">
    <property type="term" value="F:oxidoreductase activity"/>
    <property type="evidence" value="ECO:0007669"/>
    <property type="project" value="UniProtKB-KW"/>
</dbReference>
<dbReference type="PANTHER" id="PTHR43639:SF1">
    <property type="entry name" value="SHORT-CHAIN DEHYDROGENASE_REDUCTASE FAMILY PROTEIN"/>
    <property type="match status" value="1"/>
</dbReference>
<protein>
    <submittedName>
        <fullName evidence="3">Ketoacyl reductase</fullName>
        <ecNumber evidence="3">1.3.1.-</ecNumber>
    </submittedName>
</protein>
<dbReference type="InterPro" id="IPR002347">
    <property type="entry name" value="SDR_fam"/>
</dbReference>
<dbReference type="Gene3D" id="3.40.50.720">
    <property type="entry name" value="NAD(P)-binding Rossmann-like Domain"/>
    <property type="match status" value="1"/>
</dbReference>
<accession>A0A240EIQ9</accession>
<dbReference type="AlphaFoldDB" id="A0A240EIQ9"/>
<dbReference type="PANTHER" id="PTHR43639">
    <property type="entry name" value="OXIDOREDUCTASE, SHORT-CHAIN DEHYDROGENASE/REDUCTASE FAMILY (AFU_ORTHOLOGUE AFUA_5G02870)"/>
    <property type="match status" value="1"/>
</dbReference>
<evidence type="ECO:0000313" key="3">
    <source>
        <dbReference type="EMBL" id="SNX48572.1"/>
    </source>
</evidence>
<dbReference type="SUPFAM" id="SSF51735">
    <property type="entry name" value="NAD(P)-binding Rossmann-fold domains"/>
    <property type="match status" value="1"/>
</dbReference>
<name>A0A240EIQ9_9VIBR</name>
<proteinExistence type="inferred from homology"/>
<reference evidence="4" key="1">
    <citation type="submission" date="2016-06" db="EMBL/GenBank/DDBJ databases">
        <authorList>
            <person name="Rodrigo-Torres L."/>
            <person name="Arahal R.D."/>
            <person name="Lucena T."/>
        </authorList>
    </citation>
    <scope>NUCLEOTIDE SEQUENCE [LARGE SCALE GENOMIC DNA]</scope>
    <source>
        <strain evidence="4">CECT8203</strain>
    </source>
</reference>
<evidence type="ECO:0000256" key="1">
    <source>
        <dbReference type="ARBA" id="ARBA00006484"/>
    </source>
</evidence>
<evidence type="ECO:0000256" key="2">
    <source>
        <dbReference type="ARBA" id="ARBA00023002"/>
    </source>
</evidence>
<dbReference type="Proteomes" id="UP000219336">
    <property type="component" value="Unassembled WGS sequence"/>
</dbReference>
<dbReference type="CDD" id="cd05233">
    <property type="entry name" value="SDR_c"/>
    <property type="match status" value="1"/>
</dbReference>
<comment type="similarity">
    <text evidence="1">Belongs to the short-chain dehydrogenases/reductases (SDR) family.</text>
</comment>
<gene>
    <name evidence="3" type="primary">actIII_1</name>
    <name evidence="3" type="ORF">VTH8203_02192</name>
</gene>
<dbReference type="EMBL" id="OANU01000029">
    <property type="protein sequence ID" value="SNX48572.1"/>
    <property type="molecule type" value="Genomic_DNA"/>
</dbReference>